<dbReference type="PANTHER" id="PTHR21624">
    <property type="entry name" value="STEROL DESATURASE-RELATED PROTEIN"/>
    <property type="match status" value="1"/>
</dbReference>
<keyword evidence="11" id="KW-1185">Reference proteome</keyword>
<keyword evidence="5" id="KW-0443">Lipid metabolism</keyword>
<feature type="transmembrane region" description="Helical" evidence="8">
    <location>
        <begin position="78"/>
        <end position="97"/>
    </location>
</feature>
<accession>A0ABS3SR46</accession>
<evidence type="ECO:0000256" key="6">
    <source>
        <dbReference type="ARBA" id="ARBA00023136"/>
    </source>
</evidence>
<feature type="transmembrane region" description="Helical" evidence="8">
    <location>
        <begin position="39"/>
        <end position="66"/>
    </location>
</feature>
<keyword evidence="2 8" id="KW-0812">Transmembrane</keyword>
<evidence type="ECO:0000256" key="8">
    <source>
        <dbReference type="SAM" id="Phobius"/>
    </source>
</evidence>
<evidence type="ECO:0000256" key="4">
    <source>
        <dbReference type="ARBA" id="ARBA00023002"/>
    </source>
</evidence>
<feature type="domain" description="Fatty acid hydroxylase" evidence="9">
    <location>
        <begin position="83"/>
        <end position="217"/>
    </location>
</feature>
<keyword evidence="4" id="KW-0560">Oxidoreductase</keyword>
<feature type="transmembrane region" description="Helical" evidence="8">
    <location>
        <begin position="134"/>
        <end position="155"/>
    </location>
</feature>
<feature type="region of interest" description="Disordered" evidence="7">
    <location>
        <begin position="294"/>
        <end position="331"/>
    </location>
</feature>
<dbReference type="InterPro" id="IPR006694">
    <property type="entry name" value="Fatty_acid_hydroxylase"/>
</dbReference>
<comment type="caution">
    <text evidence="10">The sequence shown here is derived from an EMBL/GenBank/DDBJ whole genome shotgun (WGS) entry which is preliminary data.</text>
</comment>
<feature type="transmembrane region" description="Helical" evidence="8">
    <location>
        <begin position="7"/>
        <end position="27"/>
    </location>
</feature>
<sequence>MPEFPNIILYAIPFFVISMLLELYVSIKENKKTYETKDAFTSIAMGLGNVFLGFFSKAVVLLVFMVIYENFRVFTIPFAWWSFVLLLFADDFSYYWFHRISHENRLFWASHVVHHSSEHYNLSTALRQTWSGGFYTFIFWLWLPLIGFHPGMILLQMSVSLLYQFWIHTEAIDKMPKWFEKVMNTPSHHRVHHGSNPLYLDRNHAGIFIIWDKLFGTFQPELRDEKVVYGLVSNINTHNPLKVAFHEWMAMGKDVFSGKKSVFDRAKYIVKPPGWKHDGTGKVSDDLRKEWQESVGSKQSAVGSQQPTRTAIMNEVEEEKALSTGSAIGNN</sequence>
<evidence type="ECO:0000313" key="10">
    <source>
        <dbReference type="EMBL" id="MBO3098186.1"/>
    </source>
</evidence>
<evidence type="ECO:0000256" key="7">
    <source>
        <dbReference type="SAM" id="MobiDB-lite"/>
    </source>
</evidence>
<evidence type="ECO:0000313" key="11">
    <source>
        <dbReference type="Proteomes" id="UP000681315"/>
    </source>
</evidence>
<evidence type="ECO:0000256" key="1">
    <source>
        <dbReference type="ARBA" id="ARBA00004127"/>
    </source>
</evidence>
<dbReference type="Proteomes" id="UP000681315">
    <property type="component" value="Unassembled WGS sequence"/>
</dbReference>
<name>A0ABS3SR46_9FLAO</name>
<evidence type="ECO:0000256" key="5">
    <source>
        <dbReference type="ARBA" id="ARBA00023098"/>
    </source>
</evidence>
<evidence type="ECO:0000256" key="3">
    <source>
        <dbReference type="ARBA" id="ARBA00022989"/>
    </source>
</evidence>
<protein>
    <submittedName>
        <fullName evidence="10">Sterol desaturase family protein</fullName>
    </submittedName>
</protein>
<feature type="compositionally biased region" description="Polar residues" evidence="7">
    <location>
        <begin position="294"/>
        <end position="311"/>
    </location>
</feature>
<reference evidence="10 11" key="1">
    <citation type="submission" date="2021-03" db="EMBL/GenBank/DDBJ databases">
        <title>Gelidibacter sp. nov., isolated from costal sediment.</title>
        <authorList>
            <person name="Lun K.-Y."/>
        </authorList>
    </citation>
    <scope>NUCLEOTIDE SEQUENCE [LARGE SCALE GENOMIC DNA]</scope>
    <source>
        <strain evidence="10 11">DF109</strain>
    </source>
</reference>
<comment type="subcellular location">
    <subcellularLocation>
        <location evidence="1">Endomembrane system</location>
        <topology evidence="1">Multi-pass membrane protein</topology>
    </subcellularLocation>
</comment>
<gene>
    <name evidence="10" type="ORF">J4051_07905</name>
</gene>
<organism evidence="10 11">
    <name type="scientific">Gelidibacter pelagius</name>
    <dbReference type="NCBI Taxonomy" id="2819985"/>
    <lineage>
        <taxon>Bacteria</taxon>
        <taxon>Pseudomonadati</taxon>
        <taxon>Bacteroidota</taxon>
        <taxon>Flavobacteriia</taxon>
        <taxon>Flavobacteriales</taxon>
        <taxon>Flavobacteriaceae</taxon>
        <taxon>Gelidibacter</taxon>
    </lineage>
</organism>
<dbReference type="InterPro" id="IPR051689">
    <property type="entry name" value="Sterol_desaturase/TMEM195"/>
</dbReference>
<evidence type="ECO:0000256" key="2">
    <source>
        <dbReference type="ARBA" id="ARBA00022692"/>
    </source>
</evidence>
<evidence type="ECO:0000259" key="9">
    <source>
        <dbReference type="Pfam" id="PF04116"/>
    </source>
</evidence>
<dbReference type="EMBL" id="JAGEVG010000008">
    <property type="protein sequence ID" value="MBO3098186.1"/>
    <property type="molecule type" value="Genomic_DNA"/>
</dbReference>
<keyword evidence="3 8" id="KW-1133">Transmembrane helix</keyword>
<dbReference type="PANTHER" id="PTHR21624:SF1">
    <property type="entry name" value="ALKYLGLYCEROL MONOOXYGENASE"/>
    <property type="match status" value="1"/>
</dbReference>
<dbReference type="Pfam" id="PF04116">
    <property type="entry name" value="FA_hydroxylase"/>
    <property type="match status" value="1"/>
</dbReference>
<proteinExistence type="predicted"/>
<keyword evidence="6 8" id="KW-0472">Membrane</keyword>